<protein>
    <recommendedName>
        <fullName evidence="2">YCII-related domain-containing protein</fullName>
    </recommendedName>
</protein>
<proteinExistence type="inferred from homology"/>
<dbReference type="RefSeq" id="WP_093264048.1">
    <property type="nucleotide sequence ID" value="NZ_FNOK01000007.1"/>
</dbReference>
<comment type="similarity">
    <text evidence="1">Belongs to the YciI family.</text>
</comment>
<dbReference type="SUPFAM" id="SSF54909">
    <property type="entry name" value="Dimeric alpha+beta barrel"/>
    <property type="match status" value="1"/>
</dbReference>
<dbReference type="Pfam" id="PF03795">
    <property type="entry name" value="YCII"/>
    <property type="match status" value="1"/>
</dbReference>
<dbReference type="InterPro" id="IPR051807">
    <property type="entry name" value="Sec-metab_biosynth-assoc"/>
</dbReference>
<dbReference type="PANTHER" id="PTHR33606:SF3">
    <property type="entry name" value="PROTEIN YCII"/>
    <property type="match status" value="1"/>
</dbReference>
<evidence type="ECO:0000256" key="1">
    <source>
        <dbReference type="ARBA" id="ARBA00007689"/>
    </source>
</evidence>
<evidence type="ECO:0000313" key="4">
    <source>
        <dbReference type="Proteomes" id="UP000199529"/>
    </source>
</evidence>
<dbReference type="OrthoDB" id="8968203at2"/>
<reference evidence="4" key="1">
    <citation type="submission" date="2016-10" db="EMBL/GenBank/DDBJ databases">
        <authorList>
            <person name="Varghese N."/>
            <person name="Submissions S."/>
        </authorList>
    </citation>
    <scope>NUCLEOTIDE SEQUENCE [LARGE SCALE GENOMIC DNA]</scope>
    <source>
        <strain evidence="4">CGMCC 4.3530</strain>
    </source>
</reference>
<accession>A0A1H2YSZ1</accession>
<dbReference type="InterPro" id="IPR011008">
    <property type="entry name" value="Dimeric_a/b-barrel"/>
</dbReference>
<dbReference type="PANTHER" id="PTHR33606">
    <property type="entry name" value="PROTEIN YCII"/>
    <property type="match status" value="1"/>
</dbReference>
<evidence type="ECO:0000259" key="2">
    <source>
        <dbReference type="Pfam" id="PF03795"/>
    </source>
</evidence>
<feature type="domain" description="YCII-related" evidence="2">
    <location>
        <begin position="6"/>
        <end position="85"/>
    </location>
</feature>
<dbReference type="EMBL" id="FNOK01000007">
    <property type="protein sequence ID" value="SDX07699.1"/>
    <property type="molecule type" value="Genomic_DNA"/>
</dbReference>
<dbReference type="AlphaFoldDB" id="A0A1H2YSZ1"/>
<dbReference type="InterPro" id="IPR005545">
    <property type="entry name" value="YCII"/>
</dbReference>
<evidence type="ECO:0000313" key="3">
    <source>
        <dbReference type="EMBL" id="SDX07699.1"/>
    </source>
</evidence>
<keyword evidence="4" id="KW-1185">Reference proteome</keyword>
<gene>
    <name evidence="3" type="ORF">SAMN05216215_1007132</name>
</gene>
<dbReference type="STRING" id="418495.SAMN05216215_1007132"/>
<name>A0A1H2YSZ1_9PSEU</name>
<dbReference type="Gene3D" id="3.30.70.1060">
    <property type="entry name" value="Dimeric alpha+beta barrel"/>
    <property type="match status" value="1"/>
</dbReference>
<sequence>MAKFVVELVYGEDEERRLEVRPAHREYCRGLAERGVLLAGGPYADNLGAQLIYEVADADELGGVLAADPYTEAGVIAKTTVREWNLLTGAWA</sequence>
<dbReference type="Proteomes" id="UP000199529">
    <property type="component" value="Unassembled WGS sequence"/>
</dbReference>
<organism evidence="3 4">
    <name type="scientific">Saccharopolyspora shandongensis</name>
    <dbReference type="NCBI Taxonomy" id="418495"/>
    <lineage>
        <taxon>Bacteria</taxon>
        <taxon>Bacillati</taxon>
        <taxon>Actinomycetota</taxon>
        <taxon>Actinomycetes</taxon>
        <taxon>Pseudonocardiales</taxon>
        <taxon>Pseudonocardiaceae</taxon>
        <taxon>Saccharopolyspora</taxon>
    </lineage>
</organism>